<dbReference type="InterPro" id="IPR006035">
    <property type="entry name" value="Ureohydrolase"/>
</dbReference>
<dbReference type="GO" id="GO:0000050">
    <property type="term" value="P:urea cycle"/>
    <property type="evidence" value="ECO:0007669"/>
    <property type="project" value="UniProtKB-UniPathway"/>
</dbReference>
<evidence type="ECO:0000256" key="7">
    <source>
        <dbReference type="ARBA" id="ARBA00023211"/>
    </source>
</evidence>
<keyword evidence="7 10" id="KW-0464">Manganese</keyword>
<dbReference type="Gene3D" id="3.40.800.10">
    <property type="entry name" value="Ureohydrolase domain"/>
    <property type="match status" value="1"/>
</dbReference>
<keyword evidence="6 12" id="KW-0378">Hydrolase</keyword>
<dbReference type="EMBL" id="QFWV02000004">
    <property type="protein sequence ID" value="RKF07772.1"/>
    <property type="molecule type" value="Genomic_DNA"/>
</dbReference>
<dbReference type="PROSITE" id="PS51409">
    <property type="entry name" value="ARGINASE_2"/>
    <property type="match status" value="1"/>
</dbReference>
<dbReference type="InterPro" id="IPR014033">
    <property type="entry name" value="Arginase"/>
</dbReference>
<comment type="similarity">
    <text evidence="11 12">Belongs to the arginase family.</text>
</comment>
<dbReference type="InterPro" id="IPR020855">
    <property type="entry name" value="Ureohydrolase_Mn_BS"/>
</dbReference>
<evidence type="ECO:0000256" key="5">
    <source>
        <dbReference type="ARBA" id="ARBA00022723"/>
    </source>
</evidence>
<dbReference type="GO" id="GO:0006525">
    <property type="term" value="P:arginine metabolic process"/>
    <property type="evidence" value="ECO:0007669"/>
    <property type="project" value="UniProtKB-KW"/>
</dbReference>
<comment type="pathway">
    <text evidence="1">Nitrogen metabolism; urea cycle; L-ornithine and urea from L-arginine: step 1/1.</text>
</comment>
<dbReference type="GO" id="GO:0030145">
    <property type="term" value="F:manganese ion binding"/>
    <property type="evidence" value="ECO:0007669"/>
    <property type="project" value="TreeGrafter"/>
</dbReference>
<evidence type="ECO:0000313" key="15">
    <source>
        <dbReference type="Proteomes" id="UP000246132"/>
    </source>
</evidence>
<evidence type="ECO:0000256" key="11">
    <source>
        <dbReference type="PROSITE-ProRule" id="PRU00742"/>
    </source>
</evidence>
<dbReference type="UniPathway" id="UPA00158">
    <property type="reaction ID" value="UER00270"/>
</dbReference>
<dbReference type="OrthoDB" id="9788689at2"/>
<sequence>MQVWSLFWLVTAHFTVVVWAESDTGSRRVQHTGNRPDIGGTRVPGGAAAAPLDITLVGVPVDCGSAYRGCLMGPDALRVAGLAESLSELGHRVSDAGNLAPDLPGPREHTNPAIHDLGPSAGWVSALSDAAFAASADGPPIFLGGDHLMSAGTVSGVARRAGKRGRPLFVLWLDAHTDFHDLNSTRSGNLHGTPVAYFTGRAGFEAFPPMPAPVAEERVAMLGIRSVDAEEAARIGGTAIAVTDMRAIDEVGIARPLRAFLDRVAAEDGDLHVSFDVDFLDPDIAPAVGTTVPGGATFREAHLVMEMLHDSGRVTSLDIAELNPFLDDRGRTARLVVDLVASLFGKRVMDRPTRAA</sequence>
<protein>
    <recommendedName>
        <fullName evidence="3 9">Arginase</fullName>
        <ecNumber evidence="2 9">3.5.3.1</ecNumber>
    </recommendedName>
</protein>
<comment type="cofactor">
    <cofactor evidence="10 13">
        <name>Mn(2+)</name>
        <dbReference type="ChEBI" id="CHEBI:29035"/>
    </cofactor>
    <text evidence="10 13">Binds 2 manganese ions per subunit.</text>
</comment>
<evidence type="ECO:0000256" key="6">
    <source>
        <dbReference type="ARBA" id="ARBA00022801"/>
    </source>
</evidence>
<dbReference type="PIRSF" id="PIRSF036979">
    <property type="entry name" value="Arginase"/>
    <property type="match status" value="1"/>
</dbReference>
<dbReference type="SUPFAM" id="SSF52768">
    <property type="entry name" value="Arginase/deacetylase"/>
    <property type="match status" value="1"/>
</dbReference>
<dbReference type="EC" id="3.5.3.1" evidence="2 9"/>
<feature type="binding site" evidence="10">
    <location>
        <position position="278"/>
    </location>
    <ligand>
        <name>Mn(2+)</name>
        <dbReference type="ChEBI" id="CHEBI:29035"/>
        <label>1</label>
    </ligand>
</feature>
<dbReference type="FunFam" id="3.40.800.10:FF:000012">
    <property type="entry name" value="Arginase"/>
    <property type="match status" value="1"/>
</dbReference>
<dbReference type="Pfam" id="PF00491">
    <property type="entry name" value="Arginase"/>
    <property type="match status" value="1"/>
</dbReference>
<keyword evidence="15" id="KW-1185">Reference proteome</keyword>
<dbReference type="NCBIfam" id="TIGR01229">
    <property type="entry name" value="rocF_arginase"/>
    <property type="match status" value="1"/>
</dbReference>
<dbReference type="PANTHER" id="PTHR43782:SF3">
    <property type="entry name" value="ARGINASE"/>
    <property type="match status" value="1"/>
</dbReference>
<dbReference type="PRINTS" id="PR00116">
    <property type="entry name" value="ARGINASE"/>
</dbReference>
<evidence type="ECO:0000256" key="2">
    <source>
        <dbReference type="ARBA" id="ARBA00012168"/>
    </source>
</evidence>
<evidence type="ECO:0000256" key="12">
    <source>
        <dbReference type="RuleBase" id="RU003684"/>
    </source>
</evidence>
<dbReference type="CDD" id="cd09989">
    <property type="entry name" value="Arginase"/>
    <property type="match status" value="1"/>
</dbReference>
<reference evidence="14 15" key="1">
    <citation type="journal article" date="2018" name="Int. J. Syst. Bacteriol.">
        <title>Oceaniradius stylonemae gen. nov., sp. nov., isolated from a red alga, Stylonema cornu-cervi.</title>
        <authorList>
            <person name="Jeong S."/>
        </authorList>
    </citation>
    <scope>NUCLEOTIDE SEQUENCE [LARGE SCALE GENOMIC DNA]</scope>
    <source>
        <strain evidence="14 15">StC1</strain>
    </source>
</reference>
<evidence type="ECO:0000256" key="3">
    <source>
        <dbReference type="ARBA" id="ARBA00018123"/>
    </source>
</evidence>
<dbReference type="PANTHER" id="PTHR43782">
    <property type="entry name" value="ARGINASE"/>
    <property type="match status" value="1"/>
</dbReference>
<dbReference type="Proteomes" id="UP000246132">
    <property type="component" value="Unassembled WGS sequence"/>
</dbReference>
<feature type="binding site" evidence="10">
    <location>
        <position position="174"/>
    </location>
    <ligand>
        <name>Mn(2+)</name>
        <dbReference type="ChEBI" id="CHEBI:29035"/>
        <label>1</label>
    </ligand>
</feature>
<dbReference type="PROSITE" id="PS01053">
    <property type="entry name" value="ARGINASE_1"/>
    <property type="match status" value="1"/>
</dbReference>
<dbReference type="GO" id="GO:0005737">
    <property type="term" value="C:cytoplasm"/>
    <property type="evidence" value="ECO:0007669"/>
    <property type="project" value="TreeGrafter"/>
</dbReference>
<evidence type="ECO:0000256" key="10">
    <source>
        <dbReference type="PIRSR" id="PIRSR036979-1"/>
    </source>
</evidence>
<evidence type="ECO:0000256" key="4">
    <source>
        <dbReference type="ARBA" id="ARBA00022503"/>
    </source>
</evidence>
<keyword evidence="5 10" id="KW-0479">Metal-binding</keyword>
<evidence type="ECO:0000256" key="9">
    <source>
        <dbReference type="NCBIfam" id="TIGR01229"/>
    </source>
</evidence>
<accession>A0A3A8ABT9</accession>
<feature type="binding site" evidence="10">
    <location>
        <position position="176"/>
    </location>
    <ligand>
        <name>Mn(2+)</name>
        <dbReference type="ChEBI" id="CHEBI:29035"/>
        <label>1</label>
    </ligand>
</feature>
<feature type="binding site" evidence="10">
    <location>
        <position position="147"/>
    </location>
    <ligand>
        <name>Mn(2+)</name>
        <dbReference type="ChEBI" id="CHEBI:29035"/>
        <label>1</label>
    </ligand>
</feature>
<gene>
    <name evidence="14" type="primary">rocF</name>
    <name evidence="14" type="ORF">DEM25_008500</name>
</gene>
<feature type="binding site" evidence="10">
    <location>
        <position position="276"/>
    </location>
    <ligand>
        <name>Mn(2+)</name>
        <dbReference type="ChEBI" id="CHEBI:29035"/>
        <label>1</label>
    </ligand>
</feature>
<evidence type="ECO:0000256" key="13">
    <source>
        <dbReference type="RuleBase" id="RU361159"/>
    </source>
</evidence>
<dbReference type="InterPro" id="IPR023696">
    <property type="entry name" value="Ureohydrolase_dom_sf"/>
</dbReference>
<comment type="caution">
    <text evidence="14">The sequence shown here is derived from an EMBL/GenBank/DDBJ whole genome shotgun (WGS) entry which is preliminary data.</text>
</comment>
<keyword evidence="4 13" id="KW-0056">Arginine metabolism</keyword>
<dbReference type="GO" id="GO:0004053">
    <property type="term" value="F:arginase activity"/>
    <property type="evidence" value="ECO:0007669"/>
    <property type="project" value="UniProtKB-UniRule"/>
</dbReference>
<dbReference type="AlphaFoldDB" id="A0A3A8ABT9"/>
<evidence type="ECO:0000256" key="8">
    <source>
        <dbReference type="ARBA" id="ARBA00047391"/>
    </source>
</evidence>
<organism evidence="14 15">
    <name type="scientific">Oceaniradius stylonematis</name>
    <dbReference type="NCBI Taxonomy" id="2184161"/>
    <lineage>
        <taxon>Bacteria</taxon>
        <taxon>Pseudomonadati</taxon>
        <taxon>Pseudomonadota</taxon>
        <taxon>Alphaproteobacteria</taxon>
        <taxon>Hyphomicrobiales</taxon>
        <taxon>Ahrensiaceae</taxon>
        <taxon>Oceaniradius</taxon>
    </lineage>
</organism>
<evidence type="ECO:0000313" key="14">
    <source>
        <dbReference type="EMBL" id="RKF07772.1"/>
    </source>
</evidence>
<name>A0A3A8ABT9_9HYPH</name>
<evidence type="ECO:0000256" key="1">
    <source>
        <dbReference type="ARBA" id="ARBA00005098"/>
    </source>
</evidence>
<comment type="catalytic activity">
    <reaction evidence="8 13">
        <text>L-arginine + H2O = urea + L-ornithine</text>
        <dbReference type="Rhea" id="RHEA:20569"/>
        <dbReference type="ChEBI" id="CHEBI:15377"/>
        <dbReference type="ChEBI" id="CHEBI:16199"/>
        <dbReference type="ChEBI" id="CHEBI:32682"/>
        <dbReference type="ChEBI" id="CHEBI:46911"/>
        <dbReference type="EC" id="3.5.3.1"/>
    </reaction>
</comment>
<feature type="binding site" evidence="10">
    <location>
        <position position="178"/>
    </location>
    <ligand>
        <name>Mn(2+)</name>
        <dbReference type="ChEBI" id="CHEBI:29035"/>
        <label>1</label>
    </ligand>
</feature>
<proteinExistence type="inferred from homology"/>